<comment type="caution">
    <text evidence="3">The sequence shown here is derived from an EMBL/GenBank/DDBJ whole genome shotgun (WGS) entry which is preliminary data.</text>
</comment>
<feature type="region of interest" description="Disordered" evidence="1">
    <location>
        <begin position="164"/>
        <end position="209"/>
    </location>
</feature>
<gene>
    <name evidence="3" type="ORF">GOP47_0008952</name>
</gene>
<organism evidence="3 4">
    <name type="scientific">Adiantum capillus-veneris</name>
    <name type="common">Maidenhair fern</name>
    <dbReference type="NCBI Taxonomy" id="13818"/>
    <lineage>
        <taxon>Eukaryota</taxon>
        <taxon>Viridiplantae</taxon>
        <taxon>Streptophyta</taxon>
        <taxon>Embryophyta</taxon>
        <taxon>Tracheophyta</taxon>
        <taxon>Polypodiopsida</taxon>
        <taxon>Polypodiidae</taxon>
        <taxon>Polypodiales</taxon>
        <taxon>Pteridineae</taxon>
        <taxon>Pteridaceae</taxon>
        <taxon>Vittarioideae</taxon>
        <taxon>Adiantum</taxon>
    </lineage>
</organism>
<keyword evidence="4" id="KW-1185">Reference proteome</keyword>
<accession>A0A9D4V0S8</accession>
<dbReference type="Proteomes" id="UP000886520">
    <property type="component" value="Chromosome 8"/>
</dbReference>
<dbReference type="Pfam" id="PF05553">
    <property type="entry name" value="DUF761"/>
    <property type="match status" value="1"/>
</dbReference>
<feature type="region of interest" description="Disordered" evidence="1">
    <location>
        <begin position="237"/>
        <end position="272"/>
    </location>
</feature>
<dbReference type="InterPro" id="IPR008480">
    <property type="entry name" value="DUF761_pln"/>
</dbReference>
<keyword evidence="2" id="KW-0812">Transmembrane</keyword>
<sequence>MATIHSRTLMVAGVITIAAALLGILLPTIILPLLPDFRPLTLQLLIRLREVAAFLAFTTAIAIGILSTQRKNADHDNHKNLLLEHHSLGSIFGESGYEERDPVYADNGKHLFSPLAKKKQQSKDLVHSDGGEYLKDLRFSSARDDGVSPPSIRSCETVMEASHTERSWATAEEESVGKHNVQRRLHRKSSSLDDSVNYVPENEDPLSSGITEHVRASNNEYGVLASKKSTKRVSFSIASSPLSSPKHVGTDQNIRQLKRDQTRDVSATSPGDLTGQADAFIAKFKEQLRMQNLEEIPKYQRRL</sequence>
<dbReference type="OrthoDB" id="1931904at2759"/>
<proteinExistence type="predicted"/>
<dbReference type="AlphaFoldDB" id="A0A9D4V0S8"/>
<reference evidence="3" key="1">
    <citation type="submission" date="2021-01" db="EMBL/GenBank/DDBJ databases">
        <title>Adiantum capillus-veneris genome.</title>
        <authorList>
            <person name="Fang Y."/>
            <person name="Liao Q."/>
        </authorList>
    </citation>
    <scope>NUCLEOTIDE SEQUENCE</scope>
    <source>
        <strain evidence="3">H3</strain>
        <tissue evidence="3">Leaf</tissue>
    </source>
</reference>
<evidence type="ECO:0000256" key="2">
    <source>
        <dbReference type="SAM" id="Phobius"/>
    </source>
</evidence>
<protein>
    <submittedName>
        <fullName evidence="3">Uncharacterized protein</fullName>
    </submittedName>
</protein>
<keyword evidence="2" id="KW-1133">Transmembrane helix</keyword>
<evidence type="ECO:0000313" key="4">
    <source>
        <dbReference type="Proteomes" id="UP000886520"/>
    </source>
</evidence>
<feature type="transmembrane region" description="Helical" evidence="2">
    <location>
        <begin position="51"/>
        <end position="68"/>
    </location>
</feature>
<keyword evidence="2" id="KW-0472">Membrane</keyword>
<evidence type="ECO:0000313" key="3">
    <source>
        <dbReference type="EMBL" id="KAI5076887.1"/>
    </source>
</evidence>
<name>A0A9D4V0S8_ADICA</name>
<dbReference type="EMBL" id="JABFUD020000008">
    <property type="protein sequence ID" value="KAI5076887.1"/>
    <property type="molecule type" value="Genomic_DNA"/>
</dbReference>
<feature type="compositionally biased region" description="Basic residues" evidence="1">
    <location>
        <begin position="180"/>
        <end position="189"/>
    </location>
</feature>
<feature type="transmembrane region" description="Helical" evidence="2">
    <location>
        <begin position="9"/>
        <end position="31"/>
    </location>
</feature>
<evidence type="ECO:0000256" key="1">
    <source>
        <dbReference type="SAM" id="MobiDB-lite"/>
    </source>
</evidence>